<dbReference type="RefSeq" id="WP_067671334.1">
    <property type="nucleotide sequence ID" value="NZ_CBCSIK010000009.1"/>
</dbReference>
<comment type="similarity">
    <text evidence="6">Belongs to the bacterial ring-hydroxylating dioxygenase ferredoxin component family.</text>
</comment>
<dbReference type="AlphaFoldDB" id="A0A151XYN8"/>
<organism evidence="8 9">
    <name type="scientific">Acinetobacter pragensis</name>
    <dbReference type="NCBI Taxonomy" id="1806892"/>
    <lineage>
        <taxon>Bacteria</taxon>
        <taxon>Pseudomonadati</taxon>
        <taxon>Pseudomonadota</taxon>
        <taxon>Gammaproteobacteria</taxon>
        <taxon>Moraxellales</taxon>
        <taxon>Moraxellaceae</taxon>
        <taxon>Acinetobacter</taxon>
    </lineage>
</organism>
<keyword evidence="2" id="KW-0479">Metal-binding</keyword>
<evidence type="ECO:0000256" key="2">
    <source>
        <dbReference type="ARBA" id="ARBA00022723"/>
    </source>
</evidence>
<dbReference type="InterPro" id="IPR036922">
    <property type="entry name" value="Rieske_2Fe-2S_sf"/>
</dbReference>
<dbReference type="PROSITE" id="PS51296">
    <property type="entry name" value="RIESKE"/>
    <property type="match status" value="1"/>
</dbReference>
<dbReference type="PANTHER" id="PTHR21496:SF0">
    <property type="entry name" value="RIESKE DOMAIN-CONTAINING PROTEIN"/>
    <property type="match status" value="1"/>
</dbReference>
<sequence length="108" mass="12156">MTLRFEVPQEKVPRLGERAFLQAGDKFIVLFNINEQFYAIDDRCPHQGASLFSGKLEGCTIRCGAHGLRFDLSSGYMVNSDQFKVPAYAVEAVGEQLFIVLDEGDRHE</sequence>
<feature type="domain" description="Rieske" evidence="7">
    <location>
        <begin position="4"/>
        <end position="99"/>
    </location>
</feature>
<comment type="caution">
    <text evidence="8">The sequence shown here is derived from an EMBL/GenBank/DDBJ whole genome shotgun (WGS) entry which is preliminary data.</text>
</comment>
<protein>
    <submittedName>
        <fullName evidence="8">(2Fe-2S)-binding protein</fullName>
    </submittedName>
</protein>
<name>A0A151XYN8_9GAMM</name>
<evidence type="ECO:0000313" key="8">
    <source>
        <dbReference type="EMBL" id="KYQ70865.1"/>
    </source>
</evidence>
<gene>
    <name evidence="8" type="ORF">AZH43_17115</name>
</gene>
<dbReference type="OrthoDB" id="9800167at2"/>
<evidence type="ECO:0000256" key="3">
    <source>
        <dbReference type="ARBA" id="ARBA00023004"/>
    </source>
</evidence>
<dbReference type="Proteomes" id="UP000076276">
    <property type="component" value="Unassembled WGS sequence"/>
</dbReference>
<evidence type="ECO:0000259" key="7">
    <source>
        <dbReference type="PROSITE" id="PS51296"/>
    </source>
</evidence>
<proteinExistence type="inferred from homology"/>
<evidence type="ECO:0000313" key="9">
    <source>
        <dbReference type="Proteomes" id="UP000076276"/>
    </source>
</evidence>
<keyword evidence="1" id="KW-0001">2Fe-2S</keyword>
<keyword evidence="4" id="KW-0411">Iron-sulfur</keyword>
<dbReference type="InterPro" id="IPR017941">
    <property type="entry name" value="Rieske_2Fe-2S"/>
</dbReference>
<evidence type="ECO:0000256" key="4">
    <source>
        <dbReference type="ARBA" id="ARBA00023014"/>
    </source>
</evidence>
<dbReference type="GO" id="GO:0046872">
    <property type="term" value="F:metal ion binding"/>
    <property type="evidence" value="ECO:0007669"/>
    <property type="project" value="UniProtKB-KW"/>
</dbReference>
<comment type="cofactor">
    <cofactor evidence="5">
        <name>[2Fe-2S] cluster</name>
        <dbReference type="ChEBI" id="CHEBI:190135"/>
    </cofactor>
</comment>
<reference evidence="8 9" key="1">
    <citation type="submission" date="2016-03" db="EMBL/GenBank/DDBJ databases">
        <title>Acinetobacter genomospecies 28 strain ANC 4149.</title>
        <authorList>
            <person name="Radolfova-Krizova L."/>
            <person name="Nemec A."/>
        </authorList>
    </citation>
    <scope>NUCLEOTIDE SEQUENCE [LARGE SCALE GENOMIC DNA]</scope>
    <source>
        <strain evidence="8 9">ANC 4149</strain>
    </source>
</reference>
<dbReference type="STRING" id="1806892.AZH43_17115"/>
<dbReference type="PANTHER" id="PTHR21496">
    <property type="entry name" value="FERREDOXIN-RELATED"/>
    <property type="match status" value="1"/>
</dbReference>
<evidence type="ECO:0000256" key="5">
    <source>
        <dbReference type="ARBA" id="ARBA00034078"/>
    </source>
</evidence>
<accession>A0A151XYN8</accession>
<keyword evidence="3" id="KW-0408">Iron</keyword>
<dbReference type="CDD" id="cd03467">
    <property type="entry name" value="Rieske"/>
    <property type="match status" value="1"/>
</dbReference>
<dbReference type="EMBL" id="LUAW01000041">
    <property type="protein sequence ID" value="KYQ70865.1"/>
    <property type="molecule type" value="Genomic_DNA"/>
</dbReference>
<keyword evidence="9" id="KW-1185">Reference proteome</keyword>
<dbReference type="Pfam" id="PF00355">
    <property type="entry name" value="Rieske"/>
    <property type="match status" value="1"/>
</dbReference>
<dbReference type="Gene3D" id="2.102.10.10">
    <property type="entry name" value="Rieske [2Fe-2S] iron-sulphur domain"/>
    <property type="match status" value="1"/>
</dbReference>
<evidence type="ECO:0000256" key="6">
    <source>
        <dbReference type="ARBA" id="ARBA00038001"/>
    </source>
</evidence>
<dbReference type="SUPFAM" id="SSF50022">
    <property type="entry name" value="ISP domain"/>
    <property type="match status" value="1"/>
</dbReference>
<dbReference type="GO" id="GO:0051537">
    <property type="term" value="F:2 iron, 2 sulfur cluster binding"/>
    <property type="evidence" value="ECO:0007669"/>
    <property type="project" value="UniProtKB-KW"/>
</dbReference>
<evidence type="ECO:0000256" key="1">
    <source>
        <dbReference type="ARBA" id="ARBA00022714"/>
    </source>
</evidence>